<evidence type="ECO:0000256" key="1">
    <source>
        <dbReference type="SAM" id="SignalP"/>
    </source>
</evidence>
<organism evidence="2 3">
    <name type="scientific">Tritrichomonas foetus</name>
    <dbReference type="NCBI Taxonomy" id="1144522"/>
    <lineage>
        <taxon>Eukaryota</taxon>
        <taxon>Metamonada</taxon>
        <taxon>Parabasalia</taxon>
        <taxon>Tritrichomonadida</taxon>
        <taxon>Tritrichomonadidae</taxon>
        <taxon>Tritrichomonas</taxon>
    </lineage>
</organism>
<dbReference type="RefSeq" id="XP_068356619.1">
    <property type="nucleotide sequence ID" value="XM_068506605.1"/>
</dbReference>
<dbReference type="Proteomes" id="UP000179807">
    <property type="component" value="Unassembled WGS sequence"/>
</dbReference>
<dbReference type="GeneID" id="94841309"/>
<protein>
    <recommendedName>
        <fullName evidence="4">SUN domain-containing protein</fullName>
    </recommendedName>
</protein>
<keyword evidence="3" id="KW-1185">Reference proteome</keyword>
<evidence type="ECO:0000313" key="3">
    <source>
        <dbReference type="Proteomes" id="UP000179807"/>
    </source>
</evidence>
<proteinExistence type="predicted"/>
<keyword evidence="1" id="KW-0732">Signal</keyword>
<evidence type="ECO:0000313" key="2">
    <source>
        <dbReference type="EMBL" id="OHT03483.1"/>
    </source>
</evidence>
<evidence type="ECO:0008006" key="4">
    <source>
        <dbReference type="Google" id="ProtNLM"/>
    </source>
</evidence>
<sequence>MLIFFHFLFLIKSIANTDQSDIPAFFHEELKKIDTLEKNLNSTIDLVFELLKKNEEFIDPVKIKEYENQLEILIQQADQVLGISRPYPNSKLYKIPLILKTADYKTPYDGIIDVNYPGYYVIGEHPEFIFSPATQIGNKPHGIILRPLFNHSCEPHILSFDFYSKSHLLSKNQVKYIRRANDEAIPLEGIPDFDELHVLVKSKYGVDRQTCLPHFSVYTLREE</sequence>
<accession>A0A1J4JWV4</accession>
<feature type="signal peptide" evidence="1">
    <location>
        <begin position="1"/>
        <end position="17"/>
    </location>
</feature>
<name>A0A1J4JWV4_9EUKA</name>
<dbReference type="AlphaFoldDB" id="A0A1J4JWV4"/>
<reference evidence="2" key="1">
    <citation type="submission" date="2016-10" db="EMBL/GenBank/DDBJ databases">
        <authorList>
            <person name="Benchimol M."/>
            <person name="Almeida L.G."/>
            <person name="Vasconcelos A.T."/>
            <person name="Perreira-Neves A."/>
            <person name="Rosa I.A."/>
            <person name="Tasca T."/>
            <person name="Bogo M.R."/>
            <person name="de Souza W."/>
        </authorList>
    </citation>
    <scope>NUCLEOTIDE SEQUENCE [LARGE SCALE GENOMIC DNA]</scope>
    <source>
        <strain evidence="2">K</strain>
    </source>
</reference>
<comment type="caution">
    <text evidence="2">The sequence shown here is derived from an EMBL/GenBank/DDBJ whole genome shotgun (WGS) entry which is preliminary data.</text>
</comment>
<gene>
    <name evidence="2" type="ORF">TRFO_29148</name>
</gene>
<dbReference type="EMBL" id="MLAK01000826">
    <property type="protein sequence ID" value="OHT03483.1"/>
    <property type="molecule type" value="Genomic_DNA"/>
</dbReference>
<dbReference type="VEuPathDB" id="TrichDB:TRFO_29148"/>
<feature type="chain" id="PRO_5012453060" description="SUN domain-containing protein" evidence="1">
    <location>
        <begin position="18"/>
        <end position="223"/>
    </location>
</feature>